<gene>
    <name evidence="1" type="ORF">J2S62_002540</name>
</gene>
<dbReference type="RefSeq" id="WP_310175326.1">
    <property type="nucleotide sequence ID" value="NZ_BAABHE010000002.1"/>
</dbReference>
<name>A0ABU2B3W1_9MICC</name>
<evidence type="ECO:0000313" key="1">
    <source>
        <dbReference type="EMBL" id="MDR7348283.1"/>
    </source>
</evidence>
<accession>A0ABU2B3W1</accession>
<keyword evidence="2" id="KW-1185">Reference proteome</keyword>
<sequence length="96" mass="10602">MLFDQHDPKWATCEVISAEPSKGHRFNASEWLVGIETEDCGRVVYSVGVTEENVGELASSFQRGAYDFEFGLSSRAAAHGWLPLMAATAQDYRSSQ</sequence>
<protein>
    <submittedName>
        <fullName evidence="1">Uncharacterized protein</fullName>
    </submittedName>
</protein>
<dbReference type="EMBL" id="JAVDYJ010000001">
    <property type="protein sequence ID" value="MDR7348283.1"/>
    <property type="molecule type" value="Genomic_DNA"/>
</dbReference>
<proteinExistence type="predicted"/>
<comment type="caution">
    <text evidence="1">The sequence shown here is derived from an EMBL/GenBank/DDBJ whole genome shotgun (WGS) entry which is preliminary data.</text>
</comment>
<reference evidence="1 2" key="1">
    <citation type="submission" date="2023-07" db="EMBL/GenBank/DDBJ databases">
        <title>Sequencing the genomes of 1000 actinobacteria strains.</title>
        <authorList>
            <person name="Klenk H.-P."/>
        </authorList>
    </citation>
    <scope>NUCLEOTIDE SEQUENCE [LARGE SCALE GENOMIC DNA]</scope>
    <source>
        <strain evidence="1 2">DSM 22966</strain>
    </source>
</reference>
<organism evidence="1 2">
    <name type="scientific">Enteractinococcus fodinae</name>
    <dbReference type="NCBI Taxonomy" id="684663"/>
    <lineage>
        <taxon>Bacteria</taxon>
        <taxon>Bacillati</taxon>
        <taxon>Actinomycetota</taxon>
        <taxon>Actinomycetes</taxon>
        <taxon>Micrococcales</taxon>
        <taxon>Micrococcaceae</taxon>
    </lineage>
</organism>
<evidence type="ECO:0000313" key="2">
    <source>
        <dbReference type="Proteomes" id="UP001183794"/>
    </source>
</evidence>
<dbReference type="Proteomes" id="UP001183794">
    <property type="component" value="Unassembled WGS sequence"/>
</dbReference>